<keyword evidence="13" id="KW-1185">Reference proteome</keyword>
<evidence type="ECO:0000256" key="10">
    <source>
        <dbReference type="RuleBase" id="RU003651"/>
    </source>
</evidence>
<keyword evidence="8 9" id="KW-0143">Chaperone</keyword>
<dbReference type="GO" id="GO:0005737">
    <property type="term" value="C:cytoplasm"/>
    <property type="evidence" value="ECO:0007669"/>
    <property type="project" value="UniProtKB-SubCell"/>
</dbReference>
<protein>
    <recommendedName>
        <fullName evidence="9">Proteasome-activating nucleotidase</fullName>
        <shortName evidence="9">PAN</shortName>
    </recommendedName>
    <alternativeName>
        <fullName evidence="9">Proteasomal ATPase</fullName>
    </alternativeName>
    <alternativeName>
        <fullName evidence="9">Proteasome regulatory ATPase</fullName>
    </alternativeName>
    <alternativeName>
        <fullName evidence="9">Proteasome regulatory particle</fullName>
    </alternativeName>
</protein>
<dbReference type="InterPro" id="IPR003959">
    <property type="entry name" value="ATPase_AAA_core"/>
</dbReference>
<dbReference type="GO" id="GO:0010498">
    <property type="term" value="P:proteasomal protein catabolic process"/>
    <property type="evidence" value="ECO:0007669"/>
    <property type="project" value="UniProtKB-UniRule"/>
</dbReference>
<dbReference type="Gene3D" id="1.10.8.60">
    <property type="match status" value="1"/>
</dbReference>
<keyword evidence="5 9" id="KW-0067">ATP-binding</keyword>
<comment type="subcellular location">
    <subcellularLocation>
        <location evidence="1 9">Cytoplasm</location>
    </subcellularLocation>
</comment>
<dbReference type="Gene3D" id="2.40.50.140">
    <property type="entry name" value="Nucleic acid-binding proteins"/>
    <property type="match status" value="1"/>
</dbReference>
<dbReference type="HAMAP" id="MF_00553">
    <property type="entry name" value="PAN"/>
    <property type="match status" value="1"/>
</dbReference>
<feature type="domain" description="AAA+ ATPase" evidence="11">
    <location>
        <begin position="205"/>
        <end position="344"/>
    </location>
</feature>
<feature type="binding site" evidence="9">
    <location>
        <position position="355"/>
    </location>
    <ligand>
        <name>ATP</name>
        <dbReference type="ChEBI" id="CHEBI:30616"/>
    </ligand>
</feature>
<dbReference type="InterPro" id="IPR041569">
    <property type="entry name" value="AAA_lid_3"/>
</dbReference>
<gene>
    <name evidence="9" type="primary">pan</name>
    <name evidence="12" type="ordered locus">Metvu_0519</name>
</gene>
<dbReference type="InterPro" id="IPR027417">
    <property type="entry name" value="P-loop_NTPase"/>
</dbReference>
<dbReference type="SUPFAM" id="SSF52540">
    <property type="entry name" value="P-loop containing nucleoside triphosphate hydrolases"/>
    <property type="match status" value="1"/>
</dbReference>
<dbReference type="AlphaFoldDB" id="C9RFM6"/>
<comment type="subunit">
    <text evidence="9">Homohexamer. The hexameric complex has a two-ring architecture resembling a top hat that caps the 20S proteasome core at one or both ends. Upon ATP-binding, the C-terminus of PAN interacts with the alpha-rings of the proteasome core by binding to the intersubunit pockets.</text>
</comment>
<evidence type="ECO:0000256" key="5">
    <source>
        <dbReference type="ARBA" id="ARBA00022840"/>
    </source>
</evidence>
<evidence type="ECO:0000256" key="6">
    <source>
        <dbReference type="ARBA" id="ARBA00022942"/>
    </source>
</evidence>
<dbReference type="FunFam" id="3.40.50.300:FF:000033">
    <property type="entry name" value="26S protease regulatory subunit 6B"/>
    <property type="match status" value="1"/>
</dbReference>
<dbReference type="InterPro" id="IPR012340">
    <property type="entry name" value="NA-bd_OB-fold"/>
</dbReference>
<keyword evidence="12" id="KW-0378">Hydrolase</keyword>
<dbReference type="CDD" id="cd19502">
    <property type="entry name" value="RecA-like_PAN_like"/>
    <property type="match status" value="1"/>
</dbReference>
<dbReference type="GO" id="GO:0022623">
    <property type="term" value="C:proteasome-activating nucleotidase complex"/>
    <property type="evidence" value="ECO:0007669"/>
    <property type="project" value="UniProtKB-UniRule"/>
</dbReference>
<dbReference type="Pfam" id="PF16450">
    <property type="entry name" value="Prot_ATP_ID_OB_C"/>
    <property type="match status" value="1"/>
</dbReference>
<dbReference type="InterPro" id="IPR050221">
    <property type="entry name" value="26S_Proteasome_ATPase"/>
</dbReference>
<dbReference type="InterPro" id="IPR003593">
    <property type="entry name" value="AAA+_ATPase"/>
</dbReference>
<dbReference type="InterPro" id="IPR032501">
    <property type="entry name" value="Prot_ATP_ID_OB_2nd"/>
</dbReference>
<dbReference type="NCBIfam" id="TIGR01242">
    <property type="entry name" value="proteasome-activating nucleotidase"/>
    <property type="match status" value="1"/>
</dbReference>
<keyword evidence="7 9" id="KW-0175">Coiled coil</keyword>
<comment type="function">
    <text evidence="9">ATPase which is responsible for recognizing, binding, unfolding and translocation of substrate proteins into the archaeal 20S proteasome core particle. Is essential for opening the gate of the 20S proteasome via an interaction with its C-terminus, thereby allowing substrate entry and access to the site of proteolysis. Thus, the C-termini of the proteasomal ATPase function like a 'key in a lock' to induce gate opening and therefore regulate proteolysis. Unfolding activity requires energy from ATP hydrolysis, whereas ATP binding alone promotes ATPase-20S proteasome association which triggers gate opening, and supports translocation of unfolded substrates.</text>
</comment>
<dbReference type="SMART" id="SM00382">
    <property type="entry name" value="AAA"/>
    <property type="match status" value="1"/>
</dbReference>
<dbReference type="PANTHER" id="PTHR23073">
    <property type="entry name" value="26S PROTEASOME REGULATORY SUBUNIT"/>
    <property type="match status" value="1"/>
</dbReference>
<dbReference type="InterPro" id="IPR023501">
    <property type="entry name" value="Nucleotidase_PAN"/>
</dbReference>
<keyword evidence="3 9" id="KW-0963">Cytoplasm</keyword>
<sequence length="432" mass="48796">MIMVFEEFISAELKKEKKSFEFKEEDSEKIEEKENIGEDTVKEQLKDKAVIAELESRILKLELEKKELERENLQLMKENEILRRELDRMRVPPLIVGTVVDKIGERKVVVKSSTGPSFLVNISHFVNPEDLTPGKRVCLNQQTLTVVDVLPENKDYRAKAMEIDEKPSVKYEDIGGLEKQIQEVREVVELPLKHPELFEKIGIEPPKGILLYGPPGTGKTLLAKAVATETNATFIRVVGSELVKKFIGEGASLVKDIFKLAKEKAPSIIFIDEIDAIAAKRTDALTGGDREVQRTLMQLLAEMDGFDARGDVKIIGATNRPDILDPAILRPGRFDRIIEVPAPDEKGRLEILKIHTKKMNLDKDVNLEEIAKMTEGCVGAELKAICTEAGMNAIRELRDYITMDDFKKAVEKIMSKKEVKIKEPAHLEVLYR</sequence>
<evidence type="ECO:0000256" key="2">
    <source>
        <dbReference type="ARBA" id="ARBA00006914"/>
    </source>
</evidence>
<evidence type="ECO:0000256" key="1">
    <source>
        <dbReference type="ARBA" id="ARBA00004496"/>
    </source>
</evidence>
<feature type="coiled-coil region" evidence="9">
    <location>
        <begin position="13"/>
        <end position="85"/>
    </location>
</feature>
<dbReference type="PROSITE" id="PS00674">
    <property type="entry name" value="AAA"/>
    <property type="match status" value="1"/>
</dbReference>
<feature type="binding site" evidence="9">
    <location>
        <begin position="216"/>
        <end position="221"/>
    </location>
    <ligand>
        <name>ATP</name>
        <dbReference type="ChEBI" id="CHEBI:30616"/>
    </ligand>
</feature>
<comment type="domain">
    <text evidence="9">Consists of three main regions, an N-terminal coiled-coil domain that may assist in substrate recognition, an interdomain involved in PAN hexamerization, and a C-terminal ATPase domain of the AAA type.</text>
</comment>
<evidence type="ECO:0000259" key="11">
    <source>
        <dbReference type="SMART" id="SM00382"/>
    </source>
</evidence>
<dbReference type="GO" id="GO:0005524">
    <property type="term" value="F:ATP binding"/>
    <property type="evidence" value="ECO:0007669"/>
    <property type="project" value="UniProtKB-UniRule"/>
</dbReference>
<evidence type="ECO:0000313" key="12">
    <source>
        <dbReference type="EMBL" id="ACX72378.1"/>
    </source>
</evidence>
<dbReference type="NCBIfam" id="NF003069">
    <property type="entry name" value="PRK03992.1"/>
    <property type="match status" value="1"/>
</dbReference>
<keyword evidence="6 9" id="KW-0647">Proteasome</keyword>
<evidence type="ECO:0000256" key="7">
    <source>
        <dbReference type="ARBA" id="ARBA00023054"/>
    </source>
</evidence>
<dbReference type="GO" id="GO:0016887">
    <property type="term" value="F:ATP hydrolysis activity"/>
    <property type="evidence" value="ECO:0007669"/>
    <property type="project" value="UniProtKB-UniRule"/>
</dbReference>
<proteinExistence type="inferred from homology"/>
<dbReference type="eggNOG" id="arCOG01306">
    <property type="taxonomic scope" value="Archaea"/>
</dbReference>
<dbReference type="Pfam" id="PF00004">
    <property type="entry name" value="AAA"/>
    <property type="match status" value="1"/>
</dbReference>
<dbReference type="EMBL" id="CP001787">
    <property type="protein sequence ID" value="ACX72378.1"/>
    <property type="molecule type" value="Genomic_DNA"/>
</dbReference>
<dbReference type="InterPro" id="IPR003960">
    <property type="entry name" value="ATPase_AAA_CS"/>
</dbReference>
<keyword evidence="4 9" id="KW-0547">Nucleotide-binding</keyword>
<organism evidence="12 13">
    <name type="scientific">Methanocaldococcus vulcanius (strain ATCC 700851 / DSM 12094 / M7)</name>
    <name type="common">Methanococcus vulcanius</name>
    <dbReference type="NCBI Taxonomy" id="579137"/>
    <lineage>
        <taxon>Archaea</taxon>
        <taxon>Methanobacteriati</taxon>
        <taxon>Methanobacteriota</taxon>
        <taxon>Methanomada group</taxon>
        <taxon>Methanococci</taxon>
        <taxon>Methanococcales</taxon>
        <taxon>Methanocaldococcaceae</taxon>
        <taxon>Methanocaldococcus</taxon>
    </lineage>
</organism>
<dbReference type="Gene3D" id="3.40.50.300">
    <property type="entry name" value="P-loop containing nucleotide triphosphate hydrolases"/>
    <property type="match status" value="1"/>
</dbReference>
<dbReference type="STRING" id="579137.Metvu_0519"/>
<dbReference type="HOGENOM" id="CLU_000688_2_1_2"/>
<evidence type="ECO:0000256" key="4">
    <source>
        <dbReference type="ARBA" id="ARBA00022741"/>
    </source>
</evidence>
<evidence type="ECO:0000256" key="9">
    <source>
        <dbReference type="HAMAP-Rule" id="MF_00553"/>
    </source>
</evidence>
<evidence type="ECO:0000256" key="8">
    <source>
        <dbReference type="ARBA" id="ARBA00023186"/>
    </source>
</evidence>
<name>C9RFM6_METVM</name>
<reference evidence="12" key="1">
    <citation type="submission" date="2009-10" db="EMBL/GenBank/DDBJ databases">
        <title>Complete sequence of chromosome of Methanocaldococcus vulcanius M7.</title>
        <authorList>
            <consortium name="US DOE Joint Genome Institute"/>
            <person name="Lucas S."/>
            <person name="Copeland A."/>
            <person name="Lapidus A."/>
            <person name="Glavina del Rio T."/>
            <person name="Dalin E."/>
            <person name="Tice H."/>
            <person name="Bruce D."/>
            <person name="Goodwin L."/>
            <person name="Pitluck S."/>
            <person name="Lcollab F.I."/>
            <person name="Brettin T."/>
            <person name="Detter J.C."/>
            <person name="Han C."/>
            <person name="Tapia R."/>
            <person name="Kuske C.R."/>
            <person name="Schmutz J."/>
            <person name="Larimer F."/>
            <person name="Land M."/>
            <person name="Hauser L."/>
            <person name="Kyrpides N."/>
            <person name="Ovchinikova G."/>
            <person name="Sieprawska-Lupa M."/>
            <person name="Whitman W.B."/>
            <person name="Woyke T."/>
        </authorList>
    </citation>
    <scope>NUCLEOTIDE SEQUENCE [LARGE SCALE GENOMIC DNA]</scope>
    <source>
        <strain evidence="12">M7</strain>
    </source>
</reference>
<evidence type="ECO:0000256" key="3">
    <source>
        <dbReference type="ARBA" id="ARBA00022490"/>
    </source>
</evidence>
<dbReference type="FunFam" id="1.10.8.60:FF:000006">
    <property type="entry name" value="26S protease regulatory subunit 8"/>
    <property type="match status" value="1"/>
</dbReference>
<comment type="similarity">
    <text evidence="2 9 10">Belongs to the AAA ATPase family.</text>
</comment>
<accession>C9RFM6</accession>
<dbReference type="KEGG" id="mvu:Metvu_0519"/>
<dbReference type="Pfam" id="PF17862">
    <property type="entry name" value="AAA_lid_3"/>
    <property type="match status" value="1"/>
</dbReference>
<dbReference type="GO" id="GO:0043335">
    <property type="term" value="P:protein unfolding"/>
    <property type="evidence" value="ECO:0007669"/>
    <property type="project" value="UniProtKB-UniRule"/>
</dbReference>
<evidence type="ECO:0000313" key="13">
    <source>
        <dbReference type="Proteomes" id="UP000002063"/>
    </source>
</evidence>
<dbReference type="Proteomes" id="UP000002063">
    <property type="component" value="Chromosome"/>
</dbReference>